<gene>
    <name evidence="2" type="ORF">C5F48_08630</name>
</gene>
<protein>
    <submittedName>
        <fullName evidence="2">Serine kinase</fullName>
    </submittedName>
</protein>
<name>A0A2T4JW70_9RHOB</name>
<proteinExistence type="predicted"/>
<dbReference type="Pfam" id="PF07475">
    <property type="entry name" value="Hpr_kinase_C"/>
    <property type="match status" value="1"/>
</dbReference>
<dbReference type="AlphaFoldDB" id="A0A2T4JW70"/>
<dbReference type="EMBL" id="PZKG01000028">
    <property type="protein sequence ID" value="PTE22172.1"/>
    <property type="molecule type" value="Genomic_DNA"/>
</dbReference>
<comment type="caution">
    <text evidence="2">The sequence shown here is derived from an EMBL/GenBank/DDBJ whole genome shotgun (WGS) entry which is preliminary data.</text>
</comment>
<dbReference type="GO" id="GO:0006109">
    <property type="term" value="P:regulation of carbohydrate metabolic process"/>
    <property type="evidence" value="ECO:0007669"/>
    <property type="project" value="InterPro"/>
</dbReference>
<dbReference type="Gene3D" id="3.40.50.300">
    <property type="entry name" value="P-loop containing nucleotide triphosphate hydrolases"/>
    <property type="match status" value="1"/>
</dbReference>
<dbReference type="Proteomes" id="UP000241010">
    <property type="component" value="Unassembled WGS sequence"/>
</dbReference>
<keyword evidence="3" id="KW-1185">Reference proteome</keyword>
<dbReference type="RefSeq" id="WP_107663504.1">
    <property type="nucleotide sequence ID" value="NZ_PZKG01000028.1"/>
</dbReference>
<evidence type="ECO:0000313" key="2">
    <source>
        <dbReference type="EMBL" id="PTE22172.1"/>
    </source>
</evidence>
<reference evidence="2 3" key="1">
    <citation type="submission" date="2018-03" db="EMBL/GenBank/DDBJ databases">
        <title>Cereibacter changlensis.</title>
        <authorList>
            <person name="Meyer T.E."/>
            <person name="Miller S."/>
            <person name="Lodha T."/>
            <person name="Gandham S."/>
            <person name="Chintalapati S."/>
            <person name="Chintalapati V.R."/>
        </authorList>
    </citation>
    <scope>NUCLEOTIDE SEQUENCE [LARGE SCALE GENOMIC DNA]</scope>
    <source>
        <strain evidence="2 3">JA139</strain>
    </source>
</reference>
<keyword evidence="2" id="KW-0808">Transferase</keyword>
<evidence type="ECO:0000313" key="3">
    <source>
        <dbReference type="Proteomes" id="UP000241010"/>
    </source>
</evidence>
<evidence type="ECO:0000259" key="1">
    <source>
        <dbReference type="Pfam" id="PF07475"/>
    </source>
</evidence>
<dbReference type="CDD" id="cd01918">
    <property type="entry name" value="HprK_C"/>
    <property type="match status" value="1"/>
</dbReference>
<dbReference type="InterPro" id="IPR027417">
    <property type="entry name" value="P-loop_NTPase"/>
</dbReference>
<dbReference type="InterPro" id="IPR011104">
    <property type="entry name" value="Hpr_kin/Pase_C"/>
</dbReference>
<keyword evidence="2" id="KW-0418">Kinase</keyword>
<dbReference type="SUPFAM" id="SSF53795">
    <property type="entry name" value="PEP carboxykinase-like"/>
    <property type="match status" value="1"/>
</dbReference>
<dbReference type="GO" id="GO:0000155">
    <property type="term" value="F:phosphorelay sensor kinase activity"/>
    <property type="evidence" value="ECO:0007669"/>
    <property type="project" value="InterPro"/>
</dbReference>
<feature type="domain" description="HPr kinase/phosphorylase C-terminal" evidence="1">
    <location>
        <begin position="4"/>
        <end position="84"/>
    </location>
</feature>
<dbReference type="OrthoDB" id="8326226at2"/>
<organism evidence="2 3">
    <name type="scientific">Cereibacter changlensis JA139</name>
    <dbReference type="NCBI Taxonomy" id="1188249"/>
    <lineage>
        <taxon>Bacteria</taxon>
        <taxon>Pseudomonadati</taxon>
        <taxon>Pseudomonadota</taxon>
        <taxon>Alphaproteobacteria</taxon>
        <taxon>Rhodobacterales</taxon>
        <taxon>Paracoccaceae</taxon>
        <taxon>Cereibacter</taxon>
    </lineage>
</organism>
<dbReference type="GO" id="GO:0005524">
    <property type="term" value="F:ATP binding"/>
    <property type="evidence" value="ECO:0007669"/>
    <property type="project" value="InterPro"/>
</dbReference>
<sequence>MSGAAETLLHASCVAVAGQGLLILGASGSGKSALALQLMALGAQLVADDRTLLRREGEALLATCPPALAGLIEARGIGILSAAAVPEARVTLAVDLDRRETERLPQSRNITVLGLPLDLVLGQEGGHFPSALLLRLTSGRVA</sequence>
<accession>A0A2T4JW70</accession>